<dbReference type="PANTHER" id="PTHR43522:SF2">
    <property type="entry name" value="TRANSKETOLASE 1-RELATED"/>
    <property type="match status" value="1"/>
</dbReference>
<dbReference type="InterPro" id="IPR029061">
    <property type="entry name" value="THDP-binding"/>
</dbReference>
<feature type="domain" description="Transketolase N-terminal" evidence="1">
    <location>
        <begin position="10"/>
        <end position="303"/>
    </location>
</feature>
<dbReference type="Proteomes" id="UP000275883">
    <property type="component" value="Chromosome"/>
</dbReference>
<gene>
    <name evidence="2" type="ORF">EGN60_02480</name>
</gene>
<organism evidence="2 3">
    <name type="scientific">Mycoplasma struthionis</name>
    <dbReference type="NCBI Taxonomy" id="538220"/>
    <lineage>
        <taxon>Bacteria</taxon>
        <taxon>Bacillati</taxon>
        <taxon>Mycoplasmatota</taxon>
        <taxon>Mollicutes</taxon>
        <taxon>Mycoplasmataceae</taxon>
        <taxon>Mycoplasma</taxon>
    </lineage>
</organism>
<dbReference type="KEGG" id="mstr:EGN60_02480"/>
<protein>
    <recommendedName>
        <fullName evidence="1">Transketolase N-terminal domain-containing protein</fullName>
    </recommendedName>
</protein>
<sequence length="608" mass="69729">MKINKKFNERAIDNLKVNALALAKELINDAPNSIISSAKIFHSLYFYHLNYDFQNPNWMNRDRLILSSADSIFLHYSILNFLGYLDLKDGKQETKKLRYLASKDSNLFIEKTMLGNSQGIAYAVGEAIAEKHLSEKFPEISHYIYVITTHEDLQDGLSQEALEYAATNKLNNLIILVDSNSSEVEAFSRESLKTNFAKKYSAMNIDYKQLKDASPEAIIKAIANAKKSSRLSIIDIESTIKENSIKKWKYENPDTYLSDDYFEAIKEKSLFNKLDNFEIYEEVKTEYRNKFLENHEKAERWTYSDRLDQFISDNVKENINDAKISDFNKLEDKIAVFLNNLADKYENILVASLDQKWLRKLKTYNGVFANNNLSGRLIYSSQKAFSVASIASGLSAHSNYRPIVLAPISSLDYVLPAIKNAAADNTKILYIFDYSEIYYASLENQNTLMSAIKMARDFAGFQTFIVNDESELKASFEYYLNEASKPVIIFLNLENKIKSNFNSKLEIKSGLYYLNNQKSDYTLISSGENLNLAAKIAQKFNFSLISISNNSNIADLNKNKTKKILLDFAFSEKIAKYVQYQIILEPKATIKNEIFDSVCEKLNKIMKK</sequence>
<dbReference type="OrthoDB" id="8732661at2"/>
<accession>A0A3G8LHJ5</accession>
<proteinExistence type="predicted"/>
<dbReference type="Pfam" id="PF00456">
    <property type="entry name" value="Transketolase_N"/>
    <property type="match status" value="1"/>
</dbReference>
<dbReference type="EMBL" id="CP034044">
    <property type="protein sequence ID" value="AZG68807.1"/>
    <property type="molecule type" value="Genomic_DNA"/>
</dbReference>
<dbReference type="GO" id="GO:0004802">
    <property type="term" value="F:transketolase activity"/>
    <property type="evidence" value="ECO:0007669"/>
    <property type="project" value="TreeGrafter"/>
</dbReference>
<evidence type="ECO:0000259" key="1">
    <source>
        <dbReference type="Pfam" id="PF00456"/>
    </source>
</evidence>
<dbReference type="InterPro" id="IPR033247">
    <property type="entry name" value="Transketolase_fam"/>
</dbReference>
<dbReference type="SUPFAM" id="SSF52518">
    <property type="entry name" value="Thiamin diphosphate-binding fold (THDP-binding)"/>
    <property type="match status" value="2"/>
</dbReference>
<dbReference type="Gene3D" id="3.40.50.970">
    <property type="match status" value="2"/>
</dbReference>
<dbReference type="GO" id="GO:0006098">
    <property type="term" value="P:pentose-phosphate shunt"/>
    <property type="evidence" value="ECO:0007669"/>
    <property type="project" value="TreeGrafter"/>
</dbReference>
<dbReference type="PANTHER" id="PTHR43522">
    <property type="entry name" value="TRANSKETOLASE"/>
    <property type="match status" value="1"/>
</dbReference>
<dbReference type="InterPro" id="IPR005474">
    <property type="entry name" value="Transketolase_N"/>
</dbReference>
<dbReference type="RefSeq" id="WP_124724500.1">
    <property type="nucleotide sequence ID" value="NZ_CP034044.1"/>
</dbReference>
<evidence type="ECO:0000313" key="2">
    <source>
        <dbReference type="EMBL" id="AZG68807.1"/>
    </source>
</evidence>
<name>A0A3G8LHJ5_9MOLU</name>
<reference evidence="2 3" key="1">
    <citation type="submission" date="2018-11" db="EMBL/GenBank/DDBJ databases">
        <title>Genome sequence of Mycoplasma struthionis sp. nov.</title>
        <authorList>
            <person name="Spergser J."/>
        </authorList>
    </citation>
    <scope>NUCLEOTIDE SEQUENCE [LARGE SCALE GENOMIC DNA]</scope>
    <source>
        <strain evidence="2 3">237IA</strain>
    </source>
</reference>
<keyword evidence="3" id="KW-1185">Reference proteome</keyword>
<dbReference type="AlphaFoldDB" id="A0A3G8LHJ5"/>
<evidence type="ECO:0000313" key="3">
    <source>
        <dbReference type="Proteomes" id="UP000275883"/>
    </source>
</evidence>
<dbReference type="GO" id="GO:0005829">
    <property type="term" value="C:cytosol"/>
    <property type="evidence" value="ECO:0007669"/>
    <property type="project" value="TreeGrafter"/>
</dbReference>